<protein>
    <submittedName>
        <fullName evidence="5">Uncharacterized protein</fullName>
    </submittedName>
</protein>
<evidence type="ECO:0000256" key="4">
    <source>
        <dbReference type="SAM" id="Phobius"/>
    </source>
</evidence>
<dbReference type="Proteomes" id="UP000290365">
    <property type="component" value="Chromosome"/>
</dbReference>
<dbReference type="SUPFAM" id="SSF52540">
    <property type="entry name" value="P-loop containing nucleoside triphosphate hydrolases"/>
    <property type="match status" value="1"/>
</dbReference>
<dbReference type="KEGG" id="kbs:EPA93_00515"/>
<evidence type="ECO:0000256" key="2">
    <source>
        <dbReference type="ARBA" id="ARBA00022840"/>
    </source>
</evidence>
<dbReference type="PANTHER" id="PTHR32309">
    <property type="entry name" value="TYROSINE-PROTEIN KINASE"/>
    <property type="match status" value="1"/>
</dbReference>
<keyword evidence="3" id="KW-0175">Coiled coil</keyword>
<dbReference type="InterPro" id="IPR050445">
    <property type="entry name" value="Bact_polysacc_biosynth/exp"/>
</dbReference>
<keyword evidence="4" id="KW-0472">Membrane</keyword>
<evidence type="ECO:0000256" key="3">
    <source>
        <dbReference type="SAM" id="Coils"/>
    </source>
</evidence>
<keyword evidence="4" id="KW-0812">Transmembrane</keyword>
<evidence type="ECO:0000313" key="5">
    <source>
        <dbReference type="EMBL" id="QBD74554.1"/>
    </source>
</evidence>
<dbReference type="InterPro" id="IPR005702">
    <property type="entry name" value="Wzc-like_C"/>
</dbReference>
<gene>
    <name evidence="5" type="ORF">EPA93_00515</name>
</gene>
<feature type="transmembrane region" description="Helical" evidence="4">
    <location>
        <begin position="12"/>
        <end position="30"/>
    </location>
</feature>
<feature type="coiled-coil region" evidence="3">
    <location>
        <begin position="160"/>
        <end position="187"/>
    </location>
</feature>
<feature type="transmembrane region" description="Helical" evidence="4">
    <location>
        <begin position="247"/>
        <end position="269"/>
    </location>
</feature>
<keyword evidence="2" id="KW-0067">ATP-binding</keyword>
<proteinExistence type="predicted"/>
<dbReference type="PANTHER" id="PTHR32309:SF13">
    <property type="entry name" value="FERRIC ENTEROBACTIN TRANSPORT PROTEIN FEPE"/>
    <property type="match status" value="1"/>
</dbReference>
<dbReference type="CDD" id="cd05387">
    <property type="entry name" value="BY-kinase"/>
    <property type="match status" value="1"/>
</dbReference>
<keyword evidence="1" id="KW-0547">Nucleotide-binding</keyword>
<evidence type="ECO:0000313" key="6">
    <source>
        <dbReference type="Proteomes" id="UP000290365"/>
    </source>
</evidence>
<keyword evidence="6" id="KW-1185">Reference proteome</keyword>
<evidence type="ECO:0000256" key="1">
    <source>
        <dbReference type="ARBA" id="ARBA00022741"/>
    </source>
</evidence>
<dbReference type="InterPro" id="IPR027417">
    <property type="entry name" value="P-loop_NTPase"/>
</dbReference>
<accession>A0A4P6JHQ1</accession>
<name>A0A4P6JHQ1_KTERU</name>
<dbReference type="AlphaFoldDB" id="A0A4P6JHQ1"/>
<reference evidence="5 6" key="1">
    <citation type="submission" date="2019-01" db="EMBL/GenBank/DDBJ databases">
        <title>Ktedonosporobacter rubrisoli SCAWS-G2.</title>
        <authorList>
            <person name="Huang Y."/>
            <person name="Yan B."/>
        </authorList>
    </citation>
    <scope>NUCLEOTIDE SEQUENCE [LARGE SCALE GENOMIC DNA]</scope>
    <source>
        <strain evidence="5 6">SCAWS-G2</strain>
    </source>
</reference>
<dbReference type="EMBL" id="CP035758">
    <property type="protein sequence ID" value="QBD74554.1"/>
    <property type="molecule type" value="Genomic_DNA"/>
</dbReference>
<dbReference type="Gene3D" id="3.40.50.300">
    <property type="entry name" value="P-loop containing nucleotide triphosphate hydrolases"/>
    <property type="match status" value="1"/>
</dbReference>
<dbReference type="OrthoDB" id="9794577at2"/>
<keyword evidence="4" id="KW-1133">Transmembrane helix</keyword>
<dbReference type="RefSeq" id="WP_129885153.1">
    <property type="nucleotide sequence ID" value="NZ_CP035758.1"/>
</dbReference>
<organism evidence="5 6">
    <name type="scientific">Ktedonosporobacter rubrisoli</name>
    <dbReference type="NCBI Taxonomy" id="2509675"/>
    <lineage>
        <taxon>Bacteria</taxon>
        <taxon>Bacillati</taxon>
        <taxon>Chloroflexota</taxon>
        <taxon>Ktedonobacteria</taxon>
        <taxon>Ktedonobacterales</taxon>
        <taxon>Ktedonosporobacteraceae</taxon>
        <taxon>Ktedonosporobacter</taxon>
    </lineage>
</organism>
<sequence length="547" mass="58016">MKRYLSEIKRSWFIIVFCLGLTTALAFLIAKHQEAYQASSIIQVTAFGNDNSPTQMSLKDSSDQATYDASELVSAAVLNYIYAHSTPLQHSGYTANDLLADVQASSGASALAAGKKGNKATSSGGTQIAITATANDQNAAVIMANEVAQGYLNYKQDLNNQALASRHKALLAQFDQLNQQIVAAEQQITAAPTNSPQAQAASANLRSLLKLRSALTTQLAVLPSQASSNLSILGYASMENTRATTNLTLLLAISFIGGILAGLLFIALISKLKSKSISAERLGEELHLTYLGNLPHDRTFASTPIQPPDTITRNIVNIGANLRLTGILPDQWQAPHAAIVLVTSIQPRAGKTSTAASLAVTLARGGFNTLLIDGNLRQASTHLTFGFSSFRPGLGDLLSTGGNLDAAVKPCPIPGIGLLPGGSPIPNSTLLGQRLPAILEHFRRRVDLIIVDGPELFDGAEASVFASMVDGIMLVVDARHTPSALLQRARELLSDLSSAPIGVVLNHSANAGIYHYFAQVSSQSLQRRRSKRASGSALLPPYLVHMK</sequence>